<dbReference type="EMBL" id="GL192473">
    <property type="protein sequence ID" value="EFB28516.1"/>
    <property type="molecule type" value="Genomic_DNA"/>
</dbReference>
<keyword evidence="7" id="KW-0809">Transit peptide</keyword>
<comment type="similarity">
    <text evidence="3">Belongs to the cytochrome c oxidase VIIc family.</text>
</comment>
<evidence type="ECO:0000256" key="6">
    <source>
        <dbReference type="ARBA" id="ARBA00022792"/>
    </source>
</evidence>
<accession>D2H3V4</accession>
<protein>
    <recommendedName>
        <fullName evidence="4">Cytochrome c oxidase subunit 7C, mitochondrial</fullName>
    </recommendedName>
    <alternativeName>
        <fullName evidence="11">Cytochrome c oxidase polypeptide VIIc</fullName>
    </alternativeName>
</protein>
<proteinExistence type="inferred from homology"/>
<evidence type="ECO:0000256" key="7">
    <source>
        <dbReference type="ARBA" id="ARBA00022946"/>
    </source>
</evidence>
<comment type="subcellular location">
    <subcellularLocation>
        <location evidence="1">Mitochondrion inner membrane</location>
        <topology evidence="1">Single-pass membrane protein</topology>
    </subcellularLocation>
</comment>
<evidence type="ECO:0000256" key="5">
    <source>
        <dbReference type="ARBA" id="ARBA00022692"/>
    </source>
</evidence>
<dbReference type="InterPro" id="IPR036636">
    <property type="entry name" value="COX7C/Cox8_sf"/>
</dbReference>
<reference evidence="12" key="1">
    <citation type="journal article" date="2010" name="Nature">
        <title>The sequence and de novo assembly of the giant panda genome.</title>
        <authorList>
            <person name="Li R."/>
            <person name="Fan W."/>
            <person name="Tian G."/>
            <person name="Zhu H."/>
            <person name="He L."/>
            <person name="Cai J."/>
            <person name="Huang Q."/>
            <person name="Cai Q."/>
            <person name="Li B."/>
            <person name="Bai Y."/>
            <person name="Zhang Z."/>
            <person name="Zhang Y."/>
            <person name="Wang W."/>
            <person name="Li J."/>
            <person name="Wei F."/>
            <person name="Li H."/>
            <person name="Jian M."/>
            <person name="Li J."/>
            <person name="Zhang Z."/>
            <person name="Nielsen R."/>
            <person name="Li D."/>
            <person name="Gu W."/>
            <person name="Yang Z."/>
            <person name="Xuan Z."/>
            <person name="Ryder O.A."/>
            <person name="Leung F.C."/>
            <person name="Zhou Y."/>
            <person name="Cao J."/>
            <person name="Sun X."/>
            <person name="Fu Y."/>
            <person name="Fang X."/>
            <person name="Guo X."/>
            <person name="Wang B."/>
            <person name="Hou R."/>
            <person name="Shen F."/>
            <person name="Mu B."/>
            <person name="Ni P."/>
            <person name="Lin R."/>
            <person name="Qian W."/>
            <person name="Wang G."/>
            <person name="Yu C."/>
            <person name="Nie W."/>
            <person name="Wang J."/>
            <person name="Wu Z."/>
            <person name="Liang H."/>
            <person name="Min J."/>
            <person name="Wu Q."/>
            <person name="Cheng S."/>
            <person name="Ruan J."/>
            <person name="Wang M."/>
            <person name="Shi Z."/>
            <person name="Wen M."/>
            <person name="Liu B."/>
            <person name="Ren X."/>
            <person name="Zheng H."/>
            <person name="Dong D."/>
            <person name="Cook K."/>
            <person name="Shan G."/>
            <person name="Zhang H."/>
            <person name="Kosiol C."/>
            <person name="Xie X."/>
            <person name="Lu Z."/>
            <person name="Zheng H."/>
            <person name="Li Y."/>
            <person name="Steiner C.C."/>
            <person name="Lam T.T."/>
            <person name="Lin S."/>
            <person name="Zhang Q."/>
            <person name="Li G."/>
            <person name="Tian J."/>
            <person name="Gong T."/>
            <person name="Liu H."/>
            <person name="Zhang D."/>
            <person name="Fang L."/>
            <person name="Ye C."/>
            <person name="Zhang J."/>
            <person name="Hu W."/>
            <person name="Xu A."/>
            <person name="Ren Y."/>
            <person name="Zhang G."/>
            <person name="Bruford M.W."/>
            <person name="Li Q."/>
            <person name="Ma L."/>
            <person name="Guo Y."/>
            <person name="An N."/>
            <person name="Hu Y."/>
            <person name="Zheng Y."/>
            <person name="Shi Y."/>
            <person name="Li Z."/>
            <person name="Liu Q."/>
            <person name="Chen Y."/>
            <person name="Zhao J."/>
            <person name="Qu N."/>
            <person name="Zhao S."/>
            <person name="Tian F."/>
            <person name="Wang X."/>
            <person name="Wang H."/>
            <person name="Xu L."/>
            <person name="Liu X."/>
            <person name="Vinar T."/>
            <person name="Wang Y."/>
            <person name="Lam T.W."/>
            <person name="Yiu S.M."/>
            <person name="Liu S."/>
            <person name="Zhang H."/>
            <person name="Li D."/>
            <person name="Huang Y."/>
            <person name="Wang X."/>
            <person name="Yang G."/>
            <person name="Jiang Z."/>
            <person name="Wang J."/>
            <person name="Qin N."/>
            <person name="Li L."/>
            <person name="Li J."/>
            <person name="Bolund L."/>
            <person name="Kristiansen K."/>
            <person name="Wong G.K."/>
            <person name="Olson M."/>
            <person name="Zhang X."/>
            <person name="Li S."/>
            <person name="Yang H."/>
            <person name="Wang J."/>
            <person name="Wang J."/>
        </authorList>
    </citation>
    <scope>NUCLEOTIDE SEQUENCE [LARGE SCALE GENOMIC DNA]</scope>
</reference>
<dbReference type="InParanoid" id="D2H3V4"/>
<dbReference type="AlphaFoldDB" id="D2H3V4"/>
<evidence type="ECO:0000256" key="1">
    <source>
        <dbReference type="ARBA" id="ARBA00004434"/>
    </source>
</evidence>
<comment type="pathway">
    <text evidence="2">Energy metabolism; oxidative phosphorylation.</text>
</comment>
<keyword evidence="10" id="KW-0472">Membrane</keyword>
<dbReference type="PANTHER" id="PTHR13313">
    <property type="entry name" value="CYTOCHROME C OXIDASE SUBUNIT VIIC"/>
    <property type="match status" value="1"/>
</dbReference>
<evidence type="ECO:0000313" key="12">
    <source>
        <dbReference type="EMBL" id="EFB28516.1"/>
    </source>
</evidence>
<sequence length="45" mass="5350">KFTTSVFRRSHYEEVSGKNLLFSVENEWQLLIMTVYFGSRFAALF</sequence>
<keyword evidence="9" id="KW-0496">Mitochondrion</keyword>
<dbReference type="GO" id="GO:0006123">
    <property type="term" value="P:mitochondrial electron transport, cytochrome c to oxygen"/>
    <property type="evidence" value="ECO:0007669"/>
    <property type="project" value="InterPro"/>
</dbReference>
<dbReference type="SUPFAM" id="SSF81427">
    <property type="entry name" value="Mitochondrial cytochrome c oxidase subunit VIIc (aka VIIIa)"/>
    <property type="match status" value="1"/>
</dbReference>
<gene>
    <name evidence="12" type="ORF">PANDA_004404</name>
</gene>
<keyword evidence="8" id="KW-1133">Transmembrane helix</keyword>
<evidence type="ECO:0000256" key="8">
    <source>
        <dbReference type="ARBA" id="ARBA00022989"/>
    </source>
</evidence>
<evidence type="ECO:0000256" key="9">
    <source>
        <dbReference type="ARBA" id="ARBA00023128"/>
    </source>
</evidence>
<keyword evidence="6" id="KW-0999">Mitochondrion inner membrane</keyword>
<feature type="non-terminal residue" evidence="12">
    <location>
        <position position="45"/>
    </location>
</feature>
<dbReference type="PANTHER" id="PTHR13313:SF0">
    <property type="entry name" value="CYTOCHROME C OXIDASE SUBUNIT 7C, MITOCHONDRIAL"/>
    <property type="match status" value="1"/>
</dbReference>
<evidence type="ECO:0000256" key="4">
    <source>
        <dbReference type="ARBA" id="ARBA00017004"/>
    </source>
</evidence>
<organism evidence="12">
    <name type="scientific">Ailuropoda melanoleuca</name>
    <name type="common">Giant panda</name>
    <dbReference type="NCBI Taxonomy" id="9646"/>
    <lineage>
        <taxon>Eukaryota</taxon>
        <taxon>Metazoa</taxon>
        <taxon>Chordata</taxon>
        <taxon>Craniata</taxon>
        <taxon>Vertebrata</taxon>
        <taxon>Euteleostomi</taxon>
        <taxon>Mammalia</taxon>
        <taxon>Eutheria</taxon>
        <taxon>Laurasiatheria</taxon>
        <taxon>Carnivora</taxon>
        <taxon>Caniformia</taxon>
        <taxon>Ursidae</taxon>
        <taxon>Ailuropoda</taxon>
    </lineage>
</organism>
<evidence type="ECO:0000256" key="11">
    <source>
        <dbReference type="ARBA" id="ARBA00031140"/>
    </source>
</evidence>
<dbReference type="Gene3D" id="4.10.49.10">
    <property type="entry name" value="Cytochrome c oxidase subunit VIIc"/>
    <property type="match status" value="1"/>
</dbReference>
<dbReference type="GO" id="GO:0005743">
    <property type="term" value="C:mitochondrial inner membrane"/>
    <property type="evidence" value="ECO:0007669"/>
    <property type="project" value="UniProtKB-SubCell"/>
</dbReference>
<feature type="non-terminal residue" evidence="12">
    <location>
        <position position="1"/>
    </location>
</feature>
<keyword evidence="5" id="KW-0812">Transmembrane</keyword>
<evidence type="ECO:0000256" key="10">
    <source>
        <dbReference type="ARBA" id="ARBA00023136"/>
    </source>
</evidence>
<evidence type="ECO:0000256" key="2">
    <source>
        <dbReference type="ARBA" id="ARBA00004673"/>
    </source>
</evidence>
<dbReference type="GO" id="GO:0045277">
    <property type="term" value="C:respiratory chain complex IV"/>
    <property type="evidence" value="ECO:0007669"/>
    <property type="project" value="InterPro"/>
</dbReference>
<name>D2H3V4_AILME</name>
<evidence type="ECO:0000256" key="3">
    <source>
        <dbReference type="ARBA" id="ARBA00010514"/>
    </source>
</evidence>
<dbReference type="InterPro" id="IPR004202">
    <property type="entry name" value="COX7C/Cox8"/>
</dbReference>
<dbReference type="UniPathway" id="UPA00705"/>